<organism evidence="4 5">
    <name type="scientific">Nocardia puris</name>
    <dbReference type="NCBI Taxonomy" id="208602"/>
    <lineage>
        <taxon>Bacteria</taxon>
        <taxon>Bacillati</taxon>
        <taxon>Actinomycetota</taxon>
        <taxon>Actinomycetes</taxon>
        <taxon>Mycobacteriales</taxon>
        <taxon>Nocardiaceae</taxon>
        <taxon>Nocardia</taxon>
    </lineage>
</organism>
<dbReference type="NCBIfam" id="TIGR00996">
    <property type="entry name" value="Mtu_fam_mce"/>
    <property type="match status" value="1"/>
</dbReference>
<name>A0A366DN54_9NOCA</name>
<accession>A0A366DN54</accession>
<sequence>MRRGVVALVAALGVGAASGCAVTVDNVPLPKPGLDAPGYTLHATFRDALNLPDRAHVRIGGTDIGVVTGISTTNFIADVEMEIRHDIRLPRGTTAELRQATPLGDIFVAMTLPPQDPGAPLLGPGDTIGVENTSAGASVEQLMVSISMLLNGGGLNQAAEITAEMNSMFGGRAPQLAHLLSEMTAAITALNERTADIDAVLAGVNVLTGELAARKAELGQAADTFPDLLGLLAENNQDISALIAKVAVTMAALGDFTETSGGEFVSLFDSVGRLMSGFTQMGDDLRLTLERLDQLYPSIMASFEGPNLSVAATVSYLSIGALTDPTGSRAPELNDVPLFIGSLAQVIEKVIGRLTSPPRQEGGR</sequence>
<keyword evidence="1" id="KW-0732">Signal</keyword>
<dbReference type="InterPro" id="IPR024516">
    <property type="entry name" value="Mce_C"/>
</dbReference>
<dbReference type="PANTHER" id="PTHR33371">
    <property type="entry name" value="INTERMEMBRANE PHOSPHOLIPID TRANSPORT SYSTEM BINDING PROTEIN MLAD-RELATED"/>
    <property type="match status" value="1"/>
</dbReference>
<dbReference type="Pfam" id="PF02470">
    <property type="entry name" value="MlaD"/>
    <property type="match status" value="1"/>
</dbReference>
<gene>
    <name evidence="4" type="ORF">DFR74_105285</name>
</gene>
<feature type="domain" description="Mce/MlaD" evidence="2">
    <location>
        <begin position="37"/>
        <end position="111"/>
    </location>
</feature>
<dbReference type="STRING" id="1210090.GCA_001613185_05776"/>
<evidence type="ECO:0000256" key="1">
    <source>
        <dbReference type="SAM" id="SignalP"/>
    </source>
</evidence>
<feature type="domain" description="Mammalian cell entry C-terminal" evidence="3">
    <location>
        <begin position="122"/>
        <end position="306"/>
    </location>
</feature>
<feature type="signal peptide" evidence="1">
    <location>
        <begin position="1"/>
        <end position="21"/>
    </location>
</feature>
<protein>
    <submittedName>
        <fullName evidence="4">Virulence factor Mce-like protein</fullName>
    </submittedName>
</protein>
<dbReference type="Proteomes" id="UP000252586">
    <property type="component" value="Unassembled WGS sequence"/>
</dbReference>
<dbReference type="EMBL" id="QNRE01000005">
    <property type="protein sequence ID" value="RBO90879.1"/>
    <property type="molecule type" value="Genomic_DNA"/>
</dbReference>
<keyword evidence="5" id="KW-1185">Reference proteome</keyword>
<dbReference type="InterPro" id="IPR005693">
    <property type="entry name" value="Mce"/>
</dbReference>
<dbReference type="PROSITE" id="PS51257">
    <property type="entry name" value="PROKAR_LIPOPROTEIN"/>
    <property type="match status" value="1"/>
</dbReference>
<feature type="chain" id="PRO_5039003695" evidence="1">
    <location>
        <begin position="22"/>
        <end position="364"/>
    </location>
</feature>
<evidence type="ECO:0000313" key="4">
    <source>
        <dbReference type="EMBL" id="RBO90879.1"/>
    </source>
</evidence>
<reference evidence="4 5" key="1">
    <citation type="submission" date="2018-06" db="EMBL/GenBank/DDBJ databases">
        <title>Genomic Encyclopedia of Type Strains, Phase IV (KMG-IV): sequencing the most valuable type-strain genomes for metagenomic binning, comparative biology and taxonomic classification.</title>
        <authorList>
            <person name="Goeker M."/>
        </authorList>
    </citation>
    <scope>NUCLEOTIDE SEQUENCE [LARGE SCALE GENOMIC DNA]</scope>
    <source>
        <strain evidence="4 5">DSM 44599</strain>
    </source>
</reference>
<evidence type="ECO:0000313" key="5">
    <source>
        <dbReference type="Proteomes" id="UP000252586"/>
    </source>
</evidence>
<dbReference type="Pfam" id="PF11887">
    <property type="entry name" value="Mce4_CUP1"/>
    <property type="match status" value="1"/>
</dbReference>
<dbReference type="InterPro" id="IPR052336">
    <property type="entry name" value="MlaD_Phospholipid_Transporter"/>
</dbReference>
<evidence type="ECO:0000259" key="2">
    <source>
        <dbReference type="Pfam" id="PF02470"/>
    </source>
</evidence>
<dbReference type="AlphaFoldDB" id="A0A366DN54"/>
<dbReference type="PANTHER" id="PTHR33371:SF15">
    <property type="entry name" value="LIPOPROTEIN LPRN"/>
    <property type="match status" value="1"/>
</dbReference>
<dbReference type="OrthoDB" id="4368973at2"/>
<dbReference type="GO" id="GO:0005576">
    <property type="term" value="C:extracellular region"/>
    <property type="evidence" value="ECO:0007669"/>
    <property type="project" value="TreeGrafter"/>
</dbReference>
<evidence type="ECO:0000259" key="3">
    <source>
        <dbReference type="Pfam" id="PF11887"/>
    </source>
</evidence>
<proteinExistence type="predicted"/>
<comment type="caution">
    <text evidence="4">The sequence shown here is derived from an EMBL/GenBank/DDBJ whole genome shotgun (WGS) entry which is preliminary data.</text>
</comment>
<dbReference type="InterPro" id="IPR003399">
    <property type="entry name" value="Mce/MlaD"/>
</dbReference>